<dbReference type="GO" id="GO:0042910">
    <property type="term" value="F:xenobiotic transmembrane transporter activity"/>
    <property type="evidence" value="ECO:0007669"/>
    <property type="project" value="TreeGrafter"/>
</dbReference>
<accession>A0A6J5CHQ2</accession>
<keyword evidence="1" id="KW-0812">Transmembrane</keyword>
<evidence type="ECO:0000256" key="1">
    <source>
        <dbReference type="SAM" id="Phobius"/>
    </source>
</evidence>
<dbReference type="GO" id="GO:0005886">
    <property type="term" value="C:plasma membrane"/>
    <property type="evidence" value="ECO:0007669"/>
    <property type="project" value="TreeGrafter"/>
</dbReference>
<dbReference type="PANTHER" id="PTHR32063">
    <property type="match status" value="1"/>
</dbReference>
<organism evidence="2 3">
    <name type="scientific">Paraburkholderia rhynchosiae</name>
    <dbReference type="NCBI Taxonomy" id="487049"/>
    <lineage>
        <taxon>Bacteria</taxon>
        <taxon>Pseudomonadati</taxon>
        <taxon>Pseudomonadota</taxon>
        <taxon>Betaproteobacteria</taxon>
        <taxon>Burkholderiales</taxon>
        <taxon>Burkholderiaceae</taxon>
        <taxon>Paraburkholderia</taxon>
    </lineage>
</organism>
<dbReference type="Gene3D" id="3.30.70.1320">
    <property type="entry name" value="Multidrug efflux transporter AcrB pore domain like"/>
    <property type="match status" value="1"/>
</dbReference>
<evidence type="ECO:0000313" key="2">
    <source>
        <dbReference type="EMBL" id="CAB3736103.1"/>
    </source>
</evidence>
<dbReference type="PANTHER" id="PTHR32063:SF18">
    <property type="entry name" value="CATION EFFLUX SYSTEM PROTEIN"/>
    <property type="match status" value="1"/>
</dbReference>
<keyword evidence="1" id="KW-0472">Membrane</keyword>
<keyword evidence="1" id="KW-1133">Transmembrane helix</keyword>
<feature type="transmembrane region" description="Helical" evidence="1">
    <location>
        <begin position="46"/>
        <end position="65"/>
    </location>
</feature>
<dbReference type="AlphaFoldDB" id="A0A6J5CHQ2"/>
<name>A0A6J5CHQ2_9BURK</name>
<feature type="transmembrane region" description="Helical" evidence="1">
    <location>
        <begin position="77"/>
        <end position="97"/>
    </location>
</feature>
<protein>
    <submittedName>
        <fullName evidence="2">Multidrug resistance protein MdtB</fullName>
    </submittedName>
</protein>
<proteinExistence type="predicted"/>
<dbReference type="PRINTS" id="PR00702">
    <property type="entry name" value="ACRIFLAVINRP"/>
</dbReference>
<dbReference type="Gene3D" id="1.20.1640.10">
    <property type="entry name" value="Multidrug efflux transporter AcrB transmembrane domain"/>
    <property type="match status" value="1"/>
</dbReference>
<feature type="transmembrane region" description="Helical" evidence="1">
    <location>
        <begin position="20"/>
        <end position="39"/>
    </location>
</feature>
<dbReference type="Pfam" id="PF00873">
    <property type="entry name" value="ACR_tran"/>
    <property type="match status" value="1"/>
</dbReference>
<dbReference type="SUPFAM" id="SSF82866">
    <property type="entry name" value="Multidrug efflux transporter AcrB transmembrane domain"/>
    <property type="match status" value="1"/>
</dbReference>
<dbReference type="EMBL" id="CADIJZ010000033">
    <property type="protein sequence ID" value="CAB3736103.1"/>
    <property type="molecule type" value="Genomic_DNA"/>
</dbReference>
<evidence type="ECO:0000313" key="3">
    <source>
        <dbReference type="Proteomes" id="UP000494205"/>
    </source>
</evidence>
<gene>
    <name evidence="2" type="primary">mdtB_3</name>
    <name evidence="2" type="ORF">LMG27174_06269</name>
</gene>
<dbReference type="InterPro" id="IPR001036">
    <property type="entry name" value="Acrflvin-R"/>
</dbReference>
<dbReference type="Proteomes" id="UP000494205">
    <property type="component" value="Unassembled WGS sequence"/>
</dbReference>
<sequence>MNLTKVTDQAVNISSAVDEFMLKFFVALLVVMLVSFVTIGWRVGLVIAAAVRLTLAAVFVVMAATGKNFDRITLGSLIPALGLLVDDAIIAIEMMVLKMEEGYRRVAASAYAWSHNSAPMLSSTLVTAVGFMPTGFARSDLLECTDLFINSVGGEMKR</sequence>
<reference evidence="2 3" key="1">
    <citation type="submission" date="2020-04" db="EMBL/GenBank/DDBJ databases">
        <authorList>
            <person name="De Canck E."/>
        </authorList>
    </citation>
    <scope>NUCLEOTIDE SEQUENCE [LARGE SCALE GENOMIC DNA]</scope>
    <source>
        <strain evidence="2 3">LMG 27174</strain>
    </source>
</reference>